<dbReference type="Gene3D" id="3.50.50.60">
    <property type="entry name" value="FAD/NAD(P)-binding domain"/>
    <property type="match status" value="2"/>
</dbReference>
<reference evidence="1" key="1">
    <citation type="submission" date="2022-05" db="EMBL/GenBank/DDBJ databases">
        <title>Impact of host demography and evolutionary history on endosymbiont molecular evolution: a test in carpenter ants (Genus Camponotus) and their Blochmannia endosymbionts.</title>
        <authorList>
            <person name="Manthey J.D."/>
            <person name="Giron J.C."/>
            <person name="Hruska J.P."/>
        </authorList>
    </citation>
    <scope>NUCLEOTIDE SEQUENCE</scope>
    <source>
        <strain evidence="1">C-039</strain>
    </source>
</reference>
<dbReference type="GO" id="GO:0019168">
    <property type="term" value="F:2-polyprenylphenol 6-hydroxylase activity"/>
    <property type="evidence" value="ECO:0007669"/>
    <property type="project" value="TreeGrafter"/>
</dbReference>
<dbReference type="EMBL" id="CP097753">
    <property type="protein sequence ID" value="URJ27935.1"/>
    <property type="molecule type" value="Genomic_DNA"/>
</dbReference>
<organism evidence="1 2">
    <name type="scientific">Candidatus Blochmannia vicinus</name>
    <name type="common">nom. nud.</name>
    <dbReference type="NCBI Taxonomy" id="251540"/>
    <lineage>
        <taxon>Bacteria</taxon>
        <taxon>Pseudomonadati</taxon>
        <taxon>Pseudomonadota</taxon>
        <taxon>Gammaproteobacteria</taxon>
        <taxon>Enterobacterales</taxon>
        <taxon>Enterobacteriaceae</taxon>
        <taxon>ant endosymbionts</taxon>
        <taxon>Candidatus Blochmanniella</taxon>
    </lineage>
</organism>
<name>A0A9Q8X110_9ENTR</name>
<sequence length="408" mass="47735">MENFDILIINQGISGLALACGLNDCFRIAIIEHRNHSNIPETDQQNIKTSLVNITSLKILQYLKIWNQDIASFSSLLSKLEILKKNNIKKTVFNSGYLGYPELGYIIDDCLIYQALINRARQLRNIIFIDSSSLNTINYHEDFALITVNNNYIFKAKLVIGADGINSLIRKNTSISLLFKDTKYYGLTTIIYTEKSHKNTLRFIIHNDGLLILLPLKNTHLSVVLWLLPPHAAKKYLYVSNPDQYVNYDLIAICNILGHCIIYNNTKHKIFIPRMQYAHNFIKHRLILLGKSAYLACPLFFQNINLELMDTAVLLNYLKTLKKNNKDIGHYNYLKYYERSIKYRITKNLINIPYLHMLLHDKNHFLEYAQYFIFYLINTVPNFKIRILHHIMGLNNLPKWLLQDHYDF</sequence>
<dbReference type="AlphaFoldDB" id="A0A9Q8X110"/>
<dbReference type="SUPFAM" id="SSF51905">
    <property type="entry name" value="FAD/NAD(P)-binding domain"/>
    <property type="match status" value="1"/>
</dbReference>
<keyword evidence="1" id="KW-0503">Monooxygenase</keyword>
<dbReference type="PANTHER" id="PTHR43876">
    <property type="entry name" value="UBIQUINONE BIOSYNTHESIS MONOOXYGENASE COQ6, MITOCHONDRIAL"/>
    <property type="match status" value="1"/>
</dbReference>
<dbReference type="PANTHER" id="PTHR43876:SF7">
    <property type="entry name" value="UBIQUINONE BIOSYNTHESIS MONOOXYGENASE COQ6, MITOCHONDRIAL"/>
    <property type="match status" value="1"/>
</dbReference>
<dbReference type="Proteomes" id="UP001056209">
    <property type="component" value="Chromosome"/>
</dbReference>
<evidence type="ECO:0000313" key="2">
    <source>
        <dbReference type="Proteomes" id="UP001056209"/>
    </source>
</evidence>
<protein>
    <submittedName>
        <fullName evidence="1">FAD-dependent monooxygenase</fullName>
    </submittedName>
</protein>
<proteinExistence type="predicted"/>
<dbReference type="InterPro" id="IPR051205">
    <property type="entry name" value="UbiH/COQ6_monooxygenase"/>
</dbReference>
<dbReference type="InterPro" id="IPR036188">
    <property type="entry name" value="FAD/NAD-bd_sf"/>
</dbReference>
<dbReference type="PRINTS" id="PR00420">
    <property type="entry name" value="RNGMNOXGNASE"/>
</dbReference>
<dbReference type="RefSeq" id="WP_250248312.1">
    <property type="nucleotide sequence ID" value="NZ_CP097753.1"/>
</dbReference>
<keyword evidence="1" id="KW-0560">Oxidoreductase</keyword>
<accession>A0A9Q8X110</accession>
<gene>
    <name evidence="1" type="ORF">M9393_01920</name>
</gene>
<evidence type="ECO:0000313" key="1">
    <source>
        <dbReference type="EMBL" id="URJ27935.1"/>
    </source>
</evidence>